<reference evidence="3" key="1">
    <citation type="submission" date="2023-02" db="EMBL/GenBank/DDBJ databases">
        <title>Genome of toxic invasive species Heracleum sosnowskyi carries increased number of genes despite the absence of recent whole-genome duplications.</title>
        <authorList>
            <person name="Schelkunov M."/>
            <person name="Shtratnikova V."/>
            <person name="Makarenko M."/>
            <person name="Klepikova A."/>
            <person name="Omelchenko D."/>
            <person name="Novikova G."/>
            <person name="Obukhova E."/>
            <person name="Bogdanov V."/>
            <person name="Penin A."/>
            <person name="Logacheva M."/>
        </authorList>
    </citation>
    <scope>NUCLEOTIDE SEQUENCE</scope>
    <source>
        <strain evidence="3">Hsosn_3</strain>
        <tissue evidence="3">Leaf</tissue>
    </source>
</reference>
<keyword evidence="4" id="KW-1185">Reference proteome</keyword>
<keyword evidence="1" id="KW-0067">ATP-binding</keyword>
<protein>
    <recommendedName>
        <fullName evidence="1">ATP-dependent DNA helicase</fullName>
        <ecNumber evidence="1">5.6.2.3</ecNumber>
    </recommendedName>
</protein>
<organism evidence="3 4">
    <name type="scientific">Heracleum sosnowskyi</name>
    <dbReference type="NCBI Taxonomy" id="360622"/>
    <lineage>
        <taxon>Eukaryota</taxon>
        <taxon>Viridiplantae</taxon>
        <taxon>Streptophyta</taxon>
        <taxon>Embryophyta</taxon>
        <taxon>Tracheophyta</taxon>
        <taxon>Spermatophyta</taxon>
        <taxon>Magnoliopsida</taxon>
        <taxon>eudicotyledons</taxon>
        <taxon>Gunneridae</taxon>
        <taxon>Pentapetalae</taxon>
        <taxon>asterids</taxon>
        <taxon>campanulids</taxon>
        <taxon>Apiales</taxon>
        <taxon>Apiaceae</taxon>
        <taxon>Apioideae</taxon>
        <taxon>apioid superclade</taxon>
        <taxon>Tordylieae</taxon>
        <taxon>Tordyliinae</taxon>
        <taxon>Heracleum</taxon>
    </lineage>
</organism>
<dbReference type="GO" id="GO:0000723">
    <property type="term" value="P:telomere maintenance"/>
    <property type="evidence" value="ECO:0007669"/>
    <property type="project" value="InterPro"/>
</dbReference>
<dbReference type="GO" id="GO:0006281">
    <property type="term" value="P:DNA repair"/>
    <property type="evidence" value="ECO:0007669"/>
    <property type="project" value="UniProtKB-KW"/>
</dbReference>
<dbReference type="EMBL" id="JAUIZM010000005">
    <property type="protein sequence ID" value="KAK1384934.1"/>
    <property type="molecule type" value="Genomic_DNA"/>
</dbReference>
<keyword evidence="1" id="KW-0547">Nucleotide-binding</keyword>
<dbReference type="Gene3D" id="3.40.50.300">
    <property type="entry name" value="P-loop containing nucleotide triphosphate hydrolases"/>
    <property type="match status" value="1"/>
</dbReference>
<evidence type="ECO:0000256" key="1">
    <source>
        <dbReference type="RuleBase" id="RU363044"/>
    </source>
</evidence>
<keyword evidence="1" id="KW-0234">DNA repair</keyword>
<gene>
    <name evidence="3" type="ORF">POM88_022669</name>
</gene>
<comment type="caution">
    <text evidence="3">The sequence shown here is derived from an EMBL/GenBank/DDBJ whole genome shotgun (WGS) entry which is preliminary data.</text>
</comment>
<dbReference type="Proteomes" id="UP001237642">
    <property type="component" value="Unassembled WGS sequence"/>
</dbReference>
<dbReference type="AlphaFoldDB" id="A0AAD8MTW9"/>
<evidence type="ECO:0000313" key="3">
    <source>
        <dbReference type="EMBL" id="KAK1384934.1"/>
    </source>
</evidence>
<accession>A0AAD8MTW9</accession>
<keyword evidence="1" id="KW-0378">Hydrolase</keyword>
<dbReference type="SUPFAM" id="SSF52540">
    <property type="entry name" value="P-loop containing nucleoside triphosphate hydrolases"/>
    <property type="match status" value="1"/>
</dbReference>
<dbReference type="PANTHER" id="PTHR10492">
    <property type="match status" value="1"/>
</dbReference>
<comment type="catalytic activity">
    <reaction evidence="1">
        <text>ATP + H2O = ADP + phosphate + H(+)</text>
        <dbReference type="Rhea" id="RHEA:13065"/>
        <dbReference type="ChEBI" id="CHEBI:15377"/>
        <dbReference type="ChEBI" id="CHEBI:15378"/>
        <dbReference type="ChEBI" id="CHEBI:30616"/>
        <dbReference type="ChEBI" id="CHEBI:43474"/>
        <dbReference type="ChEBI" id="CHEBI:456216"/>
        <dbReference type="EC" id="5.6.2.3"/>
    </reaction>
</comment>
<dbReference type="GO" id="GO:0043139">
    <property type="term" value="F:5'-3' DNA helicase activity"/>
    <property type="evidence" value="ECO:0007669"/>
    <property type="project" value="UniProtKB-EC"/>
</dbReference>
<evidence type="ECO:0000313" key="4">
    <source>
        <dbReference type="Proteomes" id="UP001237642"/>
    </source>
</evidence>
<reference evidence="3" key="2">
    <citation type="submission" date="2023-05" db="EMBL/GenBank/DDBJ databases">
        <authorList>
            <person name="Schelkunov M.I."/>
        </authorList>
    </citation>
    <scope>NUCLEOTIDE SEQUENCE</scope>
    <source>
        <strain evidence="3">Hsosn_3</strain>
        <tissue evidence="3">Leaf</tissue>
    </source>
</reference>
<feature type="domain" description="DNA helicase Pif1-like DEAD-box helicase" evidence="2">
    <location>
        <begin position="91"/>
        <end position="260"/>
    </location>
</feature>
<name>A0AAD8MTW9_9APIA</name>
<dbReference type="Pfam" id="PF05970">
    <property type="entry name" value="PIF1"/>
    <property type="match status" value="1"/>
</dbReference>
<evidence type="ECO:0000259" key="2">
    <source>
        <dbReference type="Pfam" id="PF05970"/>
    </source>
</evidence>
<comment type="similarity">
    <text evidence="1">Belongs to the helicase family.</text>
</comment>
<keyword evidence="1 3" id="KW-0347">Helicase</keyword>
<keyword evidence="1" id="KW-0227">DNA damage</keyword>
<dbReference type="PANTHER" id="PTHR10492:SF90">
    <property type="entry name" value="ATP-DEPENDENT DNA HELICASE"/>
    <property type="match status" value="1"/>
</dbReference>
<dbReference type="InterPro" id="IPR027417">
    <property type="entry name" value="P-loop_NTPase"/>
</dbReference>
<keyword evidence="1" id="KW-0233">DNA recombination</keyword>
<dbReference type="EC" id="5.6.2.3" evidence="1"/>
<dbReference type="GO" id="GO:0005524">
    <property type="term" value="F:ATP binding"/>
    <property type="evidence" value="ECO:0007669"/>
    <property type="project" value="UniProtKB-KW"/>
</dbReference>
<dbReference type="GO" id="GO:0016787">
    <property type="term" value="F:hydrolase activity"/>
    <property type="evidence" value="ECO:0007669"/>
    <property type="project" value="UniProtKB-KW"/>
</dbReference>
<proteinExistence type="inferred from homology"/>
<dbReference type="GO" id="GO:0006310">
    <property type="term" value="P:DNA recombination"/>
    <property type="evidence" value="ECO:0007669"/>
    <property type="project" value="UniProtKB-KW"/>
</dbReference>
<comment type="cofactor">
    <cofactor evidence="1">
        <name>Mg(2+)</name>
        <dbReference type="ChEBI" id="CHEBI:18420"/>
    </cofactor>
</comment>
<sequence>MHWSHVYILYSRRKKTGNQALTMTAYEIENYALAEVEKLLNEVGKSLRDYSTMLYLDEAFLQHSCNRLIEEETSYDKVDMKTQHDRLHSNLNSEQFKVYQSIITSVNSQYGGLYFVYGSGGCGKTYLWKTLCCRLRSEGKIVLPVASSGIAAVLLPGGRTAHSRFQIPIKLDQYSVASIKHGSDFTELIKKTSLIIWDEAPMQHIYGFEAVDRSFRDIMSSVDPKRKKLPFGGITVVFGGDFRQILPVIPKASRSEVVNVLGPKYRRRGVEYDTHK</sequence>
<dbReference type="InterPro" id="IPR010285">
    <property type="entry name" value="DNA_helicase_pif1-like_DEAD"/>
</dbReference>